<keyword evidence="5" id="KW-0032">Aminotransferase</keyword>
<evidence type="ECO:0000256" key="2">
    <source>
        <dbReference type="ARBA" id="ARBA00022898"/>
    </source>
</evidence>
<dbReference type="SUPFAM" id="SSF53383">
    <property type="entry name" value="PLP-dependent transferases"/>
    <property type="match status" value="1"/>
</dbReference>
<dbReference type="GO" id="GO:0019346">
    <property type="term" value="P:transsulfuration"/>
    <property type="evidence" value="ECO:0007669"/>
    <property type="project" value="InterPro"/>
</dbReference>
<dbReference type="Proteomes" id="UP001212996">
    <property type="component" value="Unassembled WGS sequence"/>
</dbReference>
<evidence type="ECO:0000313" key="6">
    <source>
        <dbReference type="Proteomes" id="UP001212996"/>
    </source>
</evidence>
<dbReference type="FunFam" id="3.90.1150.10:FF:000033">
    <property type="entry name" value="Cystathionine gamma-synthase"/>
    <property type="match status" value="1"/>
</dbReference>
<dbReference type="GO" id="GO:0008483">
    <property type="term" value="F:transaminase activity"/>
    <property type="evidence" value="ECO:0007669"/>
    <property type="project" value="UniProtKB-KW"/>
</dbReference>
<dbReference type="CDD" id="cd00614">
    <property type="entry name" value="CGS_like"/>
    <property type="match status" value="1"/>
</dbReference>
<dbReference type="FunFam" id="3.40.640.10:FF:000046">
    <property type="entry name" value="Cystathionine gamma-lyase"/>
    <property type="match status" value="1"/>
</dbReference>
<name>A0AAW6BHP5_9GAMM</name>
<dbReference type="InterPro" id="IPR054542">
    <property type="entry name" value="Cys_met_metab_PP"/>
</dbReference>
<dbReference type="Gene3D" id="3.90.1150.10">
    <property type="entry name" value="Aspartate Aminotransferase, domain 1"/>
    <property type="match status" value="1"/>
</dbReference>
<protein>
    <submittedName>
        <fullName evidence="5">Aminotransferase class I/II-fold pyridoxal phosphate-dependent enzyme</fullName>
    </submittedName>
</protein>
<feature type="modified residue" description="N6-(pyridoxal phosphate)lysine" evidence="3">
    <location>
        <position position="219"/>
    </location>
</feature>
<dbReference type="GO" id="GO:0005737">
    <property type="term" value="C:cytoplasm"/>
    <property type="evidence" value="ECO:0007669"/>
    <property type="project" value="TreeGrafter"/>
</dbReference>
<dbReference type="PIRSF" id="PIRSF001434">
    <property type="entry name" value="CGS"/>
    <property type="match status" value="1"/>
</dbReference>
<accession>A0AAW6BHP5</accession>
<evidence type="ECO:0000256" key="4">
    <source>
        <dbReference type="RuleBase" id="RU362118"/>
    </source>
</evidence>
<gene>
    <name evidence="5" type="ORF">PH362_09140</name>
</gene>
<dbReference type="RefSeq" id="WP_202967588.1">
    <property type="nucleotide sequence ID" value="NZ_CAWQKC010000026.1"/>
</dbReference>
<comment type="caution">
    <text evidence="5">The sequence shown here is derived from an EMBL/GenBank/DDBJ whole genome shotgun (WGS) entry which is preliminary data.</text>
</comment>
<dbReference type="PANTHER" id="PTHR11808">
    <property type="entry name" value="TRANS-SULFURATION ENZYME FAMILY MEMBER"/>
    <property type="match status" value="1"/>
</dbReference>
<comment type="cofactor">
    <cofactor evidence="1 4">
        <name>pyridoxal 5'-phosphate</name>
        <dbReference type="ChEBI" id="CHEBI:597326"/>
    </cofactor>
</comment>
<dbReference type="InterPro" id="IPR015424">
    <property type="entry name" value="PyrdxlP-dep_Trfase"/>
</dbReference>
<dbReference type="InterPro" id="IPR015422">
    <property type="entry name" value="PyrdxlP-dep_Trfase_small"/>
</dbReference>
<evidence type="ECO:0000256" key="1">
    <source>
        <dbReference type="ARBA" id="ARBA00001933"/>
    </source>
</evidence>
<organism evidence="5 6">
    <name type="scientific">Photorhabdus bodei</name>
    <dbReference type="NCBI Taxonomy" id="2029681"/>
    <lineage>
        <taxon>Bacteria</taxon>
        <taxon>Pseudomonadati</taxon>
        <taxon>Pseudomonadota</taxon>
        <taxon>Gammaproteobacteria</taxon>
        <taxon>Enterobacterales</taxon>
        <taxon>Morganellaceae</taxon>
        <taxon>Photorhabdus</taxon>
    </lineage>
</organism>
<comment type="similarity">
    <text evidence="4">Belongs to the trans-sulfuration enzymes family.</text>
</comment>
<evidence type="ECO:0000256" key="3">
    <source>
        <dbReference type="PIRSR" id="PIRSR001434-2"/>
    </source>
</evidence>
<keyword evidence="5" id="KW-0808">Transferase</keyword>
<evidence type="ECO:0000313" key="5">
    <source>
        <dbReference type="EMBL" id="MDB6372111.1"/>
    </source>
</evidence>
<dbReference type="InterPro" id="IPR000277">
    <property type="entry name" value="Cys/Met-Metab_PyrdxlP-dep_enz"/>
</dbReference>
<dbReference type="GO" id="GO:0030170">
    <property type="term" value="F:pyridoxal phosphate binding"/>
    <property type="evidence" value="ECO:0007669"/>
    <property type="project" value="InterPro"/>
</dbReference>
<dbReference type="PROSITE" id="PS00868">
    <property type="entry name" value="CYS_MET_METAB_PP"/>
    <property type="match status" value="1"/>
</dbReference>
<reference evidence="5" key="1">
    <citation type="submission" date="2023-01" db="EMBL/GenBank/DDBJ databases">
        <title>Genome sequencing of Photorhabdus bodei 09-20.</title>
        <authorList>
            <person name="Kalindamar S."/>
            <person name="Kumru S."/>
        </authorList>
    </citation>
    <scope>NUCLEOTIDE SEQUENCE</scope>
    <source>
        <strain evidence="5">09-20</strain>
    </source>
</reference>
<sequence>MSQSDISQKNTNRTMQLETRAIHSASEQFEDPYQAISPPLYVNASYTFETCEEAAMVFAGEKQRYVYGRVHNPTQSLLESRLADLEGAEAGVTFASGMAALSSVVWSLLQSGDVVIAHNKMYGNSYNLLTQELPKFGVQVILIDMTDLQQLREVLSDKTVLVFFECPSNPLLELIDIQAVASLLQPYHAQMVVDSTLASPMMLRPIEHGADMVIHSLTKYIGGHGDVLGGVVLGREETMKTVRMHGLRCLTGATLSPLSAFLVLRGLKTLGIRMQRHSLNALAVAHFLEDHPMVKQVYYPGLATHPQYALATQLLDLYGGLISFEYRGDQAATQAFLDRLQLVKRAVSLGDVETLIQHPASMTHSAYPEEALQAYGIHQSLVRMSVGLEDVQDIVADLAQAFYENM</sequence>
<proteinExistence type="inferred from homology"/>
<dbReference type="Pfam" id="PF01053">
    <property type="entry name" value="Cys_Met_Meta_PP"/>
    <property type="match status" value="1"/>
</dbReference>
<keyword evidence="2 3" id="KW-0663">Pyridoxal phosphate</keyword>
<dbReference type="GO" id="GO:0016846">
    <property type="term" value="F:carbon-sulfur lyase activity"/>
    <property type="evidence" value="ECO:0007669"/>
    <property type="project" value="TreeGrafter"/>
</dbReference>
<dbReference type="AlphaFoldDB" id="A0AAW6BHP5"/>
<dbReference type="InterPro" id="IPR015421">
    <property type="entry name" value="PyrdxlP-dep_Trfase_major"/>
</dbReference>
<dbReference type="EMBL" id="JAQMFO010000010">
    <property type="protein sequence ID" value="MDB6372111.1"/>
    <property type="molecule type" value="Genomic_DNA"/>
</dbReference>
<dbReference type="GO" id="GO:0009086">
    <property type="term" value="P:methionine biosynthetic process"/>
    <property type="evidence" value="ECO:0007669"/>
    <property type="project" value="UniProtKB-ARBA"/>
</dbReference>
<dbReference type="Gene3D" id="3.40.640.10">
    <property type="entry name" value="Type I PLP-dependent aspartate aminotransferase-like (Major domain)"/>
    <property type="match status" value="1"/>
</dbReference>